<dbReference type="RefSeq" id="XP_037216377.1">
    <property type="nucleotide sequence ID" value="XM_037366983.1"/>
</dbReference>
<keyword evidence="4" id="KW-1185">Reference proteome</keyword>
<dbReference type="InterPro" id="IPR050300">
    <property type="entry name" value="GDXG_lipolytic_enzyme"/>
</dbReference>
<evidence type="ECO:0000256" key="1">
    <source>
        <dbReference type="ARBA" id="ARBA00022801"/>
    </source>
</evidence>
<dbReference type="GeneID" id="59349499"/>
<protein>
    <submittedName>
        <fullName evidence="3">Esterase lipase</fullName>
    </submittedName>
</protein>
<name>A0A8H6W0L9_9AGAR</name>
<gene>
    <name evidence="3" type="ORF">MIND_01039500</name>
</gene>
<dbReference type="Proteomes" id="UP000636479">
    <property type="component" value="Unassembled WGS sequence"/>
</dbReference>
<keyword evidence="1" id="KW-0378">Hydrolase</keyword>
<sequence length="246" mass="27240">MGEPGARKVFLCRLNSGRPILLSDDKSAHRAFATKLVEATQCRVIVPNYRLTPQVITPETKFEHPGHAEDILAFLTFLPTWAELGGVSDKSVHLLGHSAGAHILASILLDSSAVTPSLMPSPIVTKMVHGVILSEGIYDIELLLERFPSYRQWFIAAAFGERDSYADVSVLKYPSRNQLEGLRWLIVHSTGDTLVDIPQSQNMATHLTTLYGDSNVEAVFNVFSVEHDDVLLEPSFSSLVRKFLNQ</sequence>
<dbReference type="OrthoDB" id="6495301at2759"/>
<evidence type="ECO:0000313" key="3">
    <source>
        <dbReference type="EMBL" id="KAF7295014.1"/>
    </source>
</evidence>
<dbReference type="Pfam" id="PF07859">
    <property type="entry name" value="Abhydrolase_3"/>
    <property type="match status" value="1"/>
</dbReference>
<dbReference type="InterPro" id="IPR013094">
    <property type="entry name" value="AB_hydrolase_3"/>
</dbReference>
<evidence type="ECO:0000259" key="2">
    <source>
        <dbReference type="Pfam" id="PF07859"/>
    </source>
</evidence>
<comment type="caution">
    <text evidence="3">The sequence shown here is derived from an EMBL/GenBank/DDBJ whole genome shotgun (WGS) entry which is preliminary data.</text>
</comment>
<feature type="domain" description="Alpha/beta hydrolase fold-3" evidence="2">
    <location>
        <begin position="26"/>
        <end position="116"/>
    </location>
</feature>
<dbReference type="EMBL" id="JACAZF010000009">
    <property type="protein sequence ID" value="KAF7295014.1"/>
    <property type="molecule type" value="Genomic_DNA"/>
</dbReference>
<dbReference type="Gene3D" id="3.40.50.1820">
    <property type="entry name" value="alpha/beta hydrolase"/>
    <property type="match status" value="1"/>
</dbReference>
<dbReference type="GO" id="GO:0016787">
    <property type="term" value="F:hydrolase activity"/>
    <property type="evidence" value="ECO:0007669"/>
    <property type="project" value="UniProtKB-KW"/>
</dbReference>
<proteinExistence type="predicted"/>
<dbReference type="PANTHER" id="PTHR48081">
    <property type="entry name" value="AB HYDROLASE SUPERFAMILY PROTEIN C4A8.06C"/>
    <property type="match status" value="1"/>
</dbReference>
<reference evidence="3" key="1">
    <citation type="submission" date="2020-05" db="EMBL/GenBank/DDBJ databases">
        <title>Mycena genomes resolve the evolution of fungal bioluminescence.</title>
        <authorList>
            <person name="Tsai I.J."/>
        </authorList>
    </citation>
    <scope>NUCLEOTIDE SEQUENCE</scope>
    <source>
        <strain evidence="3">171206Taipei</strain>
    </source>
</reference>
<organism evidence="3 4">
    <name type="scientific">Mycena indigotica</name>
    <dbReference type="NCBI Taxonomy" id="2126181"/>
    <lineage>
        <taxon>Eukaryota</taxon>
        <taxon>Fungi</taxon>
        <taxon>Dikarya</taxon>
        <taxon>Basidiomycota</taxon>
        <taxon>Agaricomycotina</taxon>
        <taxon>Agaricomycetes</taxon>
        <taxon>Agaricomycetidae</taxon>
        <taxon>Agaricales</taxon>
        <taxon>Marasmiineae</taxon>
        <taxon>Mycenaceae</taxon>
        <taxon>Mycena</taxon>
    </lineage>
</organism>
<evidence type="ECO:0000313" key="4">
    <source>
        <dbReference type="Proteomes" id="UP000636479"/>
    </source>
</evidence>
<dbReference type="PANTHER" id="PTHR48081:SF33">
    <property type="entry name" value="KYNURENINE FORMAMIDASE"/>
    <property type="match status" value="1"/>
</dbReference>
<accession>A0A8H6W0L9</accession>
<dbReference type="SUPFAM" id="SSF53474">
    <property type="entry name" value="alpha/beta-Hydrolases"/>
    <property type="match status" value="1"/>
</dbReference>
<dbReference type="InterPro" id="IPR029058">
    <property type="entry name" value="AB_hydrolase_fold"/>
</dbReference>
<dbReference type="AlphaFoldDB" id="A0A8H6W0L9"/>